<proteinExistence type="predicted"/>
<name>A0A7T2QKZ0_9BACI</name>
<dbReference type="Proteomes" id="UP000594791">
    <property type="component" value="Plasmid unnamed"/>
</dbReference>
<geneLocation type="plasmid" evidence="1 2">
    <name>unnamed</name>
</geneLocation>
<dbReference type="RefSeq" id="WP_042514417.1">
    <property type="nucleotide sequence ID" value="NZ_CP065740.1"/>
</dbReference>
<evidence type="ECO:0000313" key="2">
    <source>
        <dbReference type="Proteomes" id="UP000594791"/>
    </source>
</evidence>
<organism evidence="1 2">
    <name type="scientific">Bacillus tropicus</name>
    <dbReference type="NCBI Taxonomy" id="2026188"/>
    <lineage>
        <taxon>Bacteria</taxon>
        <taxon>Bacillati</taxon>
        <taxon>Bacillota</taxon>
        <taxon>Bacilli</taxon>
        <taxon>Bacillales</taxon>
        <taxon>Bacillaceae</taxon>
        <taxon>Bacillus</taxon>
        <taxon>Bacillus cereus group</taxon>
    </lineage>
</organism>
<evidence type="ECO:0000313" key="1">
    <source>
        <dbReference type="EMBL" id="QPR80653.1"/>
    </source>
</evidence>
<sequence>MLINDDDKVVGNVTQTNEGKAKTKLQKILGKIVGEKIKKMCGAKSLEDTAYPFRKNKKYHVITWEGAFSSTVPIGPKGA</sequence>
<gene>
    <name evidence="1" type="ORF">I6G77_27975</name>
</gene>
<reference evidence="1 2" key="1">
    <citation type="submission" date="2020-12" db="EMBL/GenBank/DDBJ databases">
        <title>FDA dAtabase for Regulatory Grade micrObial Sequences (FDA-ARGOS): Supporting development and validation of Infectious Disease Dx tests.</title>
        <authorList>
            <person name="Nelson B."/>
            <person name="Plummer A."/>
            <person name="Tallon L."/>
            <person name="Sadzewicz L."/>
            <person name="Zhao X."/>
            <person name="Boylan J."/>
            <person name="Ott S."/>
            <person name="Bowen H."/>
            <person name="Vavikolanu K."/>
            <person name="Mehta A."/>
            <person name="Aluvathingal J."/>
            <person name="Nadendla S."/>
            <person name="Myers T."/>
            <person name="Yan Y."/>
            <person name="Sichtig H."/>
        </authorList>
    </citation>
    <scope>NUCLEOTIDE SEQUENCE [LARGE SCALE GENOMIC DNA]</scope>
    <source>
        <strain evidence="1 2">FDAARGOS_920</strain>
        <plasmid evidence="1 2">unnamed</plasmid>
    </source>
</reference>
<accession>A0A7T2QKZ0</accession>
<keyword evidence="2" id="KW-1185">Reference proteome</keyword>
<dbReference type="EMBL" id="CP065740">
    <property type="protein sequence ID" value="QPR80653.1"/>
    <property type="molecule type" value="Genomic_DNA"/>
</dbReference>
<protein>
    <submittedName>
        <fullName evidence="1">Uncharacterized protein</fullName>
    </submittedName>
</protein>
<keyword evidence="1" id="KW-0614">Plasmid</keyword>